<accession>A0A075H7W7</accession>
<proteinExistence type="predicted"/>
<name>A0A075H7W7_9ARCH</name>
<protein>
    <submittedName>
        <fullName evidence="1">Uncharacterized protein</fullName>
    </submittedName>
</protein>
<organism evidence="1">
    <name type="scientific">uncultured marine thaumarchaeote KM3_56_F06</name>
    <dbReference type="NCBI Taxonomy" id="1456204"/>
    <lineage>
        <taxon>Archaea</taxon>
        <taxon>Nitrososphaerota</taxon>
        <taxon>environmental samples</taxon>
    </lineage>
</organism>
<dbReference type="EMBL" id="KF900950">
    <property type="protein sequence ID" value="AIF12626.1"/>
    <property type="molecule type" value="Genomic_DNA"/>
</dbReference>
<evidence type="ECO:0000313" key="1">
    <source>
        <dbReference type="EMBL" id="AIF12626.1"/>
    </source>
</evidence>
<reference evidence="1" key="1">
    <citation type="journal article" date="2014" name="Genome Biol. Evol.">
        <title>Pangenome evidence for extensive interdomain horizontal transfer affecting lineage core and shell genes in uncultured planktonic thaumarchaeota and euryarchaeota.</title>
        <authorList>
            <person name="Deschamps P."/>
            <person name="Zivanovic Y."/>
            <person name="Moreira D."/>
            <person name="Rodriguez-Valera F."/>
            <person name="Lopez-Garcia P."/>
        </authorList>
    </citation>
    <scope>NUCLEOTIDE SEQUENCE</scope>
</reference>
<dbReference type="AlphaFoldDB" id="A0A075H7W7"/>
<sequence>MKTEGGLLPAHIFFKIEHWLIYEFHKKYEYNMAKRIQCPHCKKNLAGEGHLNRQLRTIHKLKNNKTSK</sequence>